<dbReference type="eggNOG" id="ENOG502SU8U">
    <property type="taxonomic scope" value="Eukaryota"/>
</dbReference>
<gene>
    <name evidence="2" type="ORF">SELMODRAFT_425064</name>
</gene>
<keyword evidence="3" id="KW-1185">Reference proteome</keyword>
<feature type="chain" id="PRO_5003122971" description="DUF3475 domain-containing protein" evidence="1">
    <location>
        <begin position="20"/>
        <end position="399"/>
    </location>
</feature>
<dbReference type="AlphaFoldDB" id="D8SRX0"/>
<sequence>MADALVSVALLGRLAFFLAMRRHSPSSSCPGKKKRGRNLDSQGLVAQCRVSGASSARDQGDQGGGIAISDVAAAGLRLSARDGDGGFTQLRVERLIVAAHLATLLVKLKAVSSGIKAADLVVKAIKAAHGVMLLLNAQRSGGSSLILSPDGIVVGIRAAKVVIKGLKMSHKALKSRGFHRGVGFGGGFKKVASGIKASFGALDLVRGSKGILSEVMVAHDRVAAANWTVILKCYEASRGALSTVEALASLKVGFVAAFGKGLLGVKGAIGGMGVMIKAWVVSKELYVLLIKGVGLSHGAREVFNIITEKRHEARAVSRTTKVLTVADSVRFTSREAVPSIACGSERTTLRKAATLASVTMAPLNPFSCYDTGKAGWWAQQTSRSELCLLFSVQGLGRQL</sequence>
<evidence type="ECO:0008006" key="4">
    <source>
        <dbReference type="Google" id="ProtNLM"/>
    </source>
</evidence>
<dbReference type="EMBL" id="GL377636">
    <property type="protein sequence ID" value="EFJ12926.1"/>
    <property type="molecule type" value="Genomic_DNA"/>
</dbReference>
<dbReference type="KEGG" id="smo:SELMODRAFT_425064"/>
<evidence type="ECO:0000313" key="2">
    <source>
        <dbReference type="EMBL" id="EFJ12926.1"/>
    </source>
</evidence>
<reference evidence="2 3" key="1">
    <citation type="journal article" date="2011" name="Science">
        <title>The Selaginella genome identifies genetic changes associated with the evolution of vascular plants.</title>
        <authorList>
            <person name="Banks J.A."/>
            <person name="Nishiyama T."/>
            <person name="Hasebe M."/>
            <person name="Bowman J.L."/>
            <person name="Gribskov M."/>
            <person name="dePamphilis C."/>
            <person name="Albert V.A."/>
            <person name="Aono N."/>
            <person name="Aoyama T."/>
            <person name="Ambrose B.A."/>
            <person name="Ashton N.W."/>
            <person name="Axtell M.J."/>
            <person name="Barker E."/>
            <person name="Barker M.S."/>
            <person name="Bennetzen J.L."/>
            <person name="Bonawitz N.D."/>
            <person name="Chapple C."/>
            <person name="Cheng C."/>
            <person name="Correa L.G."/>
            <person name="Dacre M."/>
            <person name="DeBarry J."/>
            <person name="Dreyer I."/>
            <person name="Elias M."/>
            <person name="Engstrom E.M."/>
            <person name="Estelle M."/>
            <person name="Feng L."/>
            <person name="Finet C."/>
            <person name="Floyd S.K."/>
            <person name="Frommer W.B."/>
            <person name="Fujita T."/>
            <person name="Gramzow L."/>
            <person name="Gutensohn M."/>
            <person name="Harholt J."/>
            <person name="Hattori M."/>
            <person name="Heyl A."/>
            <person name="Hirai T."/>
            <person name="Hiwatashi Y."/>
            <person name="Ishikawa M."/>
            <person name="Iwata M."/>
            <person name="Karol K.G."/>
            <person name="Koehler B."/>
            <person name="Kolukisaoglu U."/>
            <person name="Kubo M."/>
            <person name="Kurata T."/>
            <person name="Lalonde S."/>
            <person name="Li K."/>
            <person name="Li Y."/>
            <person name="Litt A."/>
            <person name="Lyons E."/>
            <person name="Manning G."/>
            <person name="Maruyama T."/>
            <person name="Michael T.P."/>
            <person name="Mikami K."/>
            <person name="Miyazaki S."/>
            <person name="Morinaga S."/>
            <person name="Murata T."/>
            <person name="Mueller-Roeber B."/>
            <person name="Nelson D.R."/>
            <person name="Obara M."/>
            <person name="Oguri Y."/>
            <person name="Olmstead R.G."/>
            <person name="Onodera N."/>
            <person name="Petersen B.L."/>
            <person name="Pils B."/>
            <person name="Prigge M."/>
            <person name="Rensing S.A."/>
            <person name="Riano-Pachon D.M."/>
            <person name="Roberts A.W."/>
            <person name="Sato Y."/>
            <person name="Scheller H.V."/>
            <person name="Schulz B."/>
            <person name="Schulz C."/>
            <person name="Shakirov E.V."/>
            <person name="Shibagaki N."/>
            <person name="Shinohara N."/>
            <person name="Shippen D.E."/>
            <person name="Soerensen I."/>
            <person name="Sotooka R."/>
            <person name="Sugimoto N."/>
            <person name="Sugita M."/>
            <person name="Sumikawa N."/>
            <person name="Tanurdzic M."/>
            <person name="Theissen G."/>
            <person name="Ulvskov P."/>
            <person name="Wakazuki S."/>
            <person name="Weng J.K."/>
            <person name="Willats W.W."/>
            <person name="Wipf D."/>
            <person name="Wolf P.G."/>
            <person name="Yang L."/>
            <person name="Zimmer A.D."/>
            <person name="Zhu Q."/>
            <person name="Mitros T."/>
            <person name="Hellsten U."/>
            <person name="Loque D."/>
            <person name="Otillar R."/>
            <person name="Salamov A."/>
            <person name="Schmutz J."/>
            <person name="Shapiro H."/>
            <person name="Lindquist E."/>
            <person name="Lucas S."/>
            <person name="Rokhsar D."/>
            <person name="Grigoriev I.V."/>
        </authorList>
    </citation>
    <scope>NUCLEOTIDE SEQUENCE [LARGE SCALE GENOMIC DNA]</scope>
</reference>
<dbReference type="Gramene" id="EFJ12926">
    <property type="protein sequence ID" value="EFJ12926"/>
    <property type="gene ID" value="SELMODRAFT_425064"/>
</dbReference>
<dbReference type="Proteomes" id="UP000001514">
    <property type="component" value="Unassembled WGS sequence"/>
</dbReference>
<dbReference type="HOGENOM" id="CLU_691524_0_0_1"/>
<evidence type="ECO:0000313" key="3">
    <source>
        <dbReference type="Proteomes" id="UP000001514"/>
    </source>
</evidence>
<accession>D8SRX0</accession>
<protein>
    <recommendedName>
        <fullName evidence="4">DUF3475 domain-containing protein</fullName>
    </recommendedName>
</protein>
<feature type="signal peptide" evidence="1">
    <location>
        <begin position="1"/>
        <end position="19"/>
    </location>
</feature>
<dbReference type="InParanoid" id="D8SRX0"/>
<evidence type="ECO:0000256" key="1">
    <source>
        <dbReference type="SAM" id="SignalP"/>
    </source>
</evidence>
<keyword evidence="1" id="KW-0732">Signal</keyword>
<organism evidence="3">
    <name type="scientific">Selaginella moellendorffii</name>
    <name type="common">Spikemoss</name>
    <dbReference type="NCBI Taxonomy" id="88036"/>
    <lineage>
        <taxon>Eukaryota</taxon>
        <taxon>Viridiplantae</taxon>
        <taxon>Streptophyta</taxon>
        <taxon>Embryophyta</taxon>
        <taxon>Tracheophyta</taxon>
        <taxon>Lycopodiopsida</taxon>
        <taxon>Selaginellales</taxon>
        <taxon>Selaginellaceae</taxon>
        <taxon>Selaginella</taxon>
    </lineage>
</organism>
<proteinExistence type="predicted"/>
<name>D8SRX0_SELML</name>